<dbReference type="EMBL" id="WWBZ02000033">
    <property type="protein sequence ID" value="KAF4306236.1"/>
    <property type="molecule type" value="Genomic_DNA"/>
</dbReference>
<dbReference type="AlphaFoldDB" id="A0A8H4N528"/>
<evidence type="ECO:0000313" key="2">
    <source>
        <dbReference type="EMBL" id="KAF4306236.1"/>
    </source>
</evidence>
<proteinExistence type="predicted"/>
<feature type="region of interest" description="Disordered" evidence="1">
    <location>
        <begin position="216"/>
        <end position="262"/>
    </location>
</feature>
<reference evidence="2" key="1">
    <citation type="submission" date="2020-04" db="EMBL/GenBank/DDBJ databases">
        <title>Genome Assembly and Annotation of Botryosphaeria dothidea sdau 11-99, a Latent Pathogen of Apple Fruit Ring Rot in China.</title>
        <authorList>
            <person name="Yu C."/>
            <person name="Diao Y."/>
            <person name="Lu Q."/>
            <person name="Zhao J."/>
            <person name="Cui S."/>
            <person name="Peng C."/>
            <person name="He B."/>
            <person name="Liu H."/>
        </authorList>
    </citation>
    <scope>NUCLEOTIDE SEQUENCE [LARGE SCALE GENOMIC DNA]</scope>
    <source>
        <strain evidence="2">Sdau11-99</strain>
    </source>
</reference>
<dbReference type="Proteomes" id="UP000572817">
    <property type="component" value="Unassembled WGS sequence"/>
</dbReference>
<feature type="compositionally biased region" description="Low complexity" evidence="1">
    <location>
        <begin position="245"/>
        <end position="262"/>
    </location>
</feature>
<feature type="compositionally biased region" description="Polar residues" evidence="1">
    <location>
        <begin position="233"/>
        <end position="244"/>
    </location>
</feature>
<gene>
    <name evidence="2" type="ORF">GTA08_BOTSDO05293</name>
</gene>
<feature type="compositionally biased region" description="Polar residues" evidence="1">
    <location>
        <begin position="138"/>
        <end position="147"/>
    </location>
</feature>
<evidence type="ECO:0000313" key="3">
    <source>
        <dbReference type="Proteomes" id="UP000572817"/>
    </source>
</evidence>
<accession>A0A8H4N528</accession>
<feature type="region of interest" description="Disordered" evidence="1">
    <location>
        <begin position="133"/>
        <end position="197"/>
    </location>
</feature>
<dbReference type="OrthoDB" id="3931654at2759"/>
<organism evidence="2 3">
    <name type="scientific">Botryosphaeria dothidea</name>
    <dbReference type="NCBI Taxonomy" id="55169"/>
    <lineage>
        <taxon>Eukaryota</taxon>
        <taxon>Fungi</taxon>
        <taxon>Dikarya</taxon>
        <taxon>Ascomycota</taxon>
        <taxon>Pezizomycotina</taxon>
        <taxon>Dothideomycetes</taxon>
        <taxon>Dothideomycetes incertae sedis</taxon>
        <taxon>Botryosphaeriales</taxon>
        <taxon>Botryosphaeriaceae</taxon>
        <taxon>Botryosphaeria</taxon>
    </lineage>
</organism>
<protein>
    <submittedName>
        <fullName evidence="2">Uncharacterized protein</fullName>
    </submittedName>
</protein>
<keyword evidence="3" id="KW-1185">Reference proteome</keyword>
<name>A0A8H4N528_9PEZI</name>
<evidence type="ECO:0000256" key="1">
    <source>
        <dbReference type="SAM" id="MobiDB-lite"/>
    </source>
</evidence>
<sequence length="563" mass="62275">MPPSSPTASLDSAIAKSSQLSKIIWASSSSTHFAIKQLVGYAGRLNRALVRLRALPSAQNANRSTIEASNRKLDECVSFVDECISFRRDSVLTPGVAALSVDRNAFPAGRALLLSGELLTRVEQLEAFLRDYEDGGHTDSSPSTDSASIAPPHGTPKFDAAPESPDVRRSYTATVASLPVENDAGPSNSVPGFSMTDDYRQGVDVRTQYQLKRQFEASRHRAHAYQPPEPLQAQRTPSIQPSSLGSTCSPSPGFSGSSISPSLHQSSITSYDSSIKAPSTTPAHKKLPSLSLGPAFLPDHVAVLRLFTNEGTQLPRNTQLSAWHKSSHADGSVITWSIQGSEDEFVHYLPFNAYPLTLHRDHNEGLVVQFNNLHKVALRSGNSERFFSATRVVYEFVQDEPFIDFQEDIRHKTLVEVFDFHQILSSRNGQSTYGEAIHGHVKIWKDREPPFQHSVSFFGNHARRDLEFPLLRFNSQPILKRPEKRVKLSFILPKKTSQNKGSFRGFFRRTPPSLEASIPIADQTPDIAELPSELAALMNDLKFLEFRFDTHEGKARTKASSAS</sequence>
<comment type="caution">
    <text evidence="2">The sequence shown here is derived from an EMBL/GenBank/DDBJ whole genome shotgun (WGS) entry which is preliminary data.</text>
</comment>